<protein>
    <submittedName>
        <fullName evidence="4">Ankyrin</fullName>
    </submittedName>
</protein>
<dbReference type="PANTHER" id="PTHR24171">
    <property type="entry name" value="ANKYRIN REPEAT DOMAIN-CONTAINING PROTEIN 39-RELATED"/>
    <property type="match status" value="1"/>
</dbReference>
<dbReference type="RefSeq" id="XP_056521356.1">
    <property type="nucleotide sequence ID" value="XM_056667760.1"/>
</dbReference>
<evidence type="ECO:0000313" key="5">
    <source>
        <dbReference type="Proteomes" id="UP001149079"/>
    </source>
</evidence>
<dbReference type="InterPro" id="IPR036770">
    <property type="entry name" value="Ankyrin_rpt-contain_sf"/>
</dbReference>
<dbReference type="InterPro" id="IPR002110">
    <property type="entry name" value="Ankyrin_rpt"/>
</dbReference>
<evidence type="ECO:0000256" key="1">
    <source>
        <dbReference type="ARBA" id="ARBA00022737"/>
    </source>
</evidence>
<evidence type="ECO:0000313" key="4">
    <source>
        <dbReference type="EMBL" id="KAJ5130977.1"/>
    </source>
</evidence>
<keyword evidence="2 3" id="KW-0040">ANK repeat</keyword>
<feature type="repeat" description="ANK" evidence="3">
    <location>
        <begin position="15"/>
        <end position="47"/>
    </location>
</feature>
<keyword evidence="1" id="KW-0677">Repeat</keyword>
<dbReference type="GeneID" id="81406930"/>
<comment type="caution">
    <text evidence="4">The sequence shown here is derived from an EMBL/GenBank/DDBJ whole genome shotgun (WGS) entry which is preliminary data.</text>
</comment>
<dbReference type="Pfam" id="PF13857">
    <property type="entry name" value="Ank_5"/>
    <property type="match status" value="1"/>
</dbReference>
<dbReference type="Gene3D" id="1.25.40.20">
    <property type="entry name" value="Ankyrin repeat-containing domain"/>
    <property type="match status" value="1"/>
</dbReference>
<dbReference type="AlphaFoldDB" id="A0A9W9GVS4"/>
<dbReference type="PROSITE" id="PS50297">
    <property type="entry name" value="ANK_REP_REGION"/>
    <property type="match status" value="1"/>
</dbReference>
<sequence length="79" mass="9047">MLLRRGANVQLMDDEGYTPLHEAAKGDDPVVIRLLLEAGADRSIKNKKGESPSQIHLKHWQMKKKIAKKHREIMDMLES</sequence>
<name>A0A9W9GVS4_9EURO</name>
<gene>
    <name evidence="4" type="ORF">N7515_007016</name>
</gene>
<dbReference type="EMBL" id="JAPQKL010000005">
    <property type="protein sequence ID" value="KAJ5130977.1"/>
    <property type="molecule type" value="Genomic_DNA"/>
</dbReference>
<dbReference type="Proteomes" id="UP001149079">
    <property type="component" value="Unassembled WGS sequence"/>
</dbReference>
<reference evidence="4" key="2">
    <citation type="journal article" date="2023" name="IMA Fungus">
        <title>Comparative genomic study of the Penicillium genus elucidates a diverse pangenome and 15 lateral gene transfer events.</title>
        <authorList>
            <person name="Petersen C."/>
            <person name="Sorensen T."/>
            <person name="Nielsen M.R."/>
            <person name="Sondergaard T.E."/>
            <person name="Sorensen J.L."/>
            <person name="Fitzpatrick D.A."/>
            <person name="Frisvad J.C."/>
            <person name="Nielsen K.L."/>
        </authorList>
    </citation>
    <scope>NUCLEOTIDE SEQUENCE</scope>
    <source>
        <strain evidence="4">IBT 22155</strain>
    </source>
</reference>
<keyword evidence="5" id="KW-1185">Reference proteome</keyword>
<accession>A0A9W9GVS4</accession>
<reference evidence="4" key="1">
    <citation type="submission" date="2022-11" db="EMBL/GenBank/DDBJ databases">
        <authorList>
            <person name="Petersen C."/>
        </authorList>
    </citation>
    <scope>NUCLEOTIDE SEQUENCE</scope>
    <source>
        <strain evidence="4">IBT 22155</strain>
    </source>
</reference>
<dbReference type="OrthoDB" id="341259at2759"/>
<dbReference type="SUPFAM" id="SSF48403">
    <property type="entry name" value="Ankyrin repeat"/>
    <property type="match status" value="1"/>
</dbReference>
<evidence type="ECO:0000256" key="3">
    <source>
        <dbReference type="PROSITE-ProRule" id="PRU00023"/>
    </source>
</evidence>
<proteinExistence type="predicted"/>
<organism evidence="4 5">
    <name type="scientific">Penicillium bovifimosum</name>
    <dbReference type="NCBI Taxonomy" id="126998"/>
    <lineage>
        <taxon>Eukaryota</taxon>
        <taxon>Fungi</taxon>
        <taxon>Dikarya</taxon>
        <taxon>Ascomycota</taxon>
        <taxon>Pezizomycotina</taxon>
        <taxon>Eurotiomycetes</taxon>
        <taxon>Eurotiomycetidae</taxon>
        <taxon>Eurotiales</taxon>
        <taxon>Aspergillaceae</taxon>
        <taxon>Penicillium</taxon>
    </lineage>
</organism>
<dbReference type="SMART" id="SM00248">
    <property type="entry name" value="ANK"/>
    <property type="match status" value="1"/>
</dbReference>
<evidence type="ECO:0000256" key="2">
    <source>
        <dbReference type="ARBA" id="ARBA00023043"/>
    </source>
</evidence>
<dbReference type="PROSITE" id="PS50088">
    <property type="entry name" value="ANK_REPEAT"/>
    <property type="match status" value="1"/>
</dbReference>